<evidence type="ECO:0000313" key="1">
    <source>
        <dbReference type="EMBL" id="WCO65741.1"/>
    </source>
</evidence>
<protein>
    <recommendedName>
        <fullName evidence="3">SalK</fullName>
    </recommendedName>
</protein>
<gene>
    <name evidence="1" type="ORF">PO878_14650</name>
</gene>
<organism evidence="1 2">
    <name type="scientific">Iamia majanohamensis</name>
    <dbReference type="NCBI Taxonomy" id="467976"/>
    <lineage>
        <taxon>Bacteria</taxon>
        <taxon>Bacillati</taxon>
        <taxon>Actinomycetota</taxon>
        <taxon>Acidimicrobiia</taxon>
        <taxon>Acidimicrobiales</taxon>
        <taxon>Iamiaceae</taxon>
        <taxon>Iamia</taxon>
    </lineage>
</organism>
<evidence type="ECO:0008006" key="3">
    <source>
        <dbReference type="Google" id="ProtNLM"/>
    </source>
</evidence>
<evidence type="ECO:0000313" key="2">
    <source>
        <dbReference type="Proteomes" id="UP001216390"/>
    </source>
</evidence>
<accession>A0AAE9YDD3</accession>
<dbReference type="KEGG" id="ima:PO878_14650"/>
<name>A0AAE9YDD3_9ACTN</name>
<dbReference type="InterPro" id="IPR054058">
    <property type="entry name" value="HTH_67"/>
</dbReference>
<dbReference type="AlphaFoldDB" id="A0AAE9YDD3"/>
<dbReference type="NCBIfam" id="NF047719">
    <property type="entry name" value="SCO6745_fam_HTH"/>
    <property type="match status" value="1"/>
</dbReference>
<sequence length="301" mass="31498">MTPPAGDRSTPPARALAAALEPFTGQVYFSPECHERYEALGFRASPGMMGPAALPDGPAYFCSRGSVMGQVPGEVVAAAFGVFDPAAVVPAVARGWTLTDAATIEAARTDGAVAQLHRVLGAEPDGVGRAHELLHRATDGLRPEGRPLFAGLVACGLPGEPLADAWRLADRLREFRGDSHVNAWTGAGFDATEIGLLTELYWGLPLRTYVRSRAWSDEALDAAEERLVARGLVADGALTAAGREARESVEVATDTACAPIVAALGADLDELVTILRGWSQAVQAAGGYPAQGPHELARLGR</sequence>
<dbReference type="Proteomes" id="UP001216390">
    <property type="component" value="Chromosome"/>
</dbReference>
<keyword evidence="2" id="KW-1185">Reference proteome</keyword>
<reference evidence="1" key="1">
    <citation type="submission" date="2023-01" db="EMBL/GenBank/DDBJ databases">
        <title>The diversity of Class Acidimicrobiia in South China Sea sediment environments and the proposal of Iamia marina sp. nov., a novel species of the genus Iamia.</title>
        <authorList>
            <person name="He Y."/>
            <person name="Tian X."/>
        </authorList>
    </citation>
    <scope>NUCLEOTIDE SEQUENCE</scope>
    <source>
        <strain evidence="1">DSM 19957</strain>
    </source>
</reference>
<proteinExistence type="predicted"/>
<dbReference type="RefSeq" id="WP_272735268.1">
    <property type="nucleotide sequence ID" value="NZ_CP116942.1"/>
</dbReference>
<dbReference type="Pfam" id="PF21863">
    <property type="entry name" value="HTH_67"/>
    <property type="match status" value="1"/>
</dbReference>
<dbReference type="EMBL" id="CP116942">
    <property type="protein sequence ID" value="WCO65741.1"/>
    <property type="molecule type" value="Genomic_DNA"/>
</dbReference>